<dbReference type="Gene3D" id="3.40.50.2300">
    <property type="match status" value="1"/>
</dbReference>
<accession>A0A1S7QS75</accession>
<gene>
    <name evidence="8" type="ORF">AGR7C_Lc100089</name>
</gene>
<dbReference type="GO" id="GO:0000976">
    <property type="term" value="F:transcription cis-regulatory region binding"/>
    <property type="evidence" value="ECO:0007669"/>
    <property type="project" value="TreeGrafter"/>
</dbReference>
<evidence type="ECO:0000256" key="1">
    <source>
        <dbReference type="ARBA" id="ARBA00023015"/>
    </source>
</evidence>
<proteinExistence type="predicted"/>
<dbReference type="SMART" id="SM00448">
    <property type="entry name" value="REC"/>
    <property type="match status" value="1"/>
</dbReference>
<dbReference type="PROSITE" id="PS51755">
    <property type="entry name" value="OMPR_PHOB"/>
    <property type="match status" value="1"/>
</dbReference>
<evidence type="ECO:0000256" key="2">
    <source>
        <dbReference type="ARBA" id="ARBA00023125"/>
    </source>
</evidence>
<dbReference type="CDD" id="cd00383">
    <property type="entry name" value="trans_reg_C"/>
    <property type="match status" value="1"/>
</dbReference>
<feature type="DNA-binding region" description="OmpR/PhoB-type" evidence="5">
    <location>
        <begin position="125"/>
        <end position="220"/>
    </location>
</feature>
<evidence type="ECO:0000259" key="6">
    <source>
        <dbReference type="PROSITE" id="PS50110"/>
    </source>
</evidence>
<evidence type="ECO:0000256" key="5">
    <source>
        <dbReference type="PROSITE-ProRule" id="PRU01091"/>
    </source>
</evidence>
<dbReference type="Pfam" id="PF00072">
    <property type="entry name" value="Response_reg"/>
    <property type="match status" value="1"/>
</dbReference>
<evidence type="ECO:0000313" key="8">
    <source>
        <dbReference type="EMBL" id="CUX41056.1"/>
    </source>
</evidence>
<sequence length="223" mass="25005">MKLLLVEDDAELAQWLIKALKQRYEFMIDWADDGTAADQRLRQEEFDAVILDLGLPKMGGRAVLSAMRVRGDNTPALILTARDTLSERIGTLHEGADDFLAKPFAIEELEARLVALVRRAHGRNVGTFSCGDLTYYSAEQRFTLCGDPLDLTPREHSLLRILVQHAGEPMSKQKIVDRMFSYDADIQLEAIEVIAHRLRKKLSNSVQIRTLRGLGYVLEAGAA</sequence>
<dbReference type="PANTHER" id="PTHR48111">
    <property type="entry name" value="REGULATOR OF RPOS"/>
    <property type="match status" value="1"/>
</dbReference>
<dbReference type="Pfam" id="PF00486">
    <property type="entry name" value="Trans_reg_C"/>
    <property type="match status" value="1"/>
</dbReference>
<dbReference type="GO" id="GO:0005829">
    <property type="term" value="C:cytosol"/>
    <property type="evidence" value="ECO:0007669"/>
    <property type="project" value="TreeGrafter"/>
</dbReference>
<dbReference type="InterPro" id="IPR001867">
    <property type="entry name" value="OmpR/PhoB-type_DNA-bd"/>
</dbReference>
<protein>
    <submittedName>
        <fullName evidence="8">Putative two-component response regulator (OmpR family)</fullName>
    </submittedName>
</protein>
<dbReference type="SUPFAM" id="SSF52172">
    <property type="entry name" value="CheY-like"/>
    <property type="match status" value="1"/>
</dbReference>
<dbReference type="AlphaFoldDB" id="A0A1S7QS75"/>
<reference evidence="8 9" key="1">
    <citation type="submission" date="2016-01" db="EMBL/GenBank/DDBJ databases">
        <authorList>
            <person name="Oliw E.H."/>
        </authorList>
    </citation>
    <scope>NUCLEOTIDE SEQUENCE [LARGE SCALE GENOMIC DNA]</scope>
    <source>
        <strain evidence="8 9">Zutra 3-1</strain>
    </source>
</reference>
<feature type="modified residue" description="4-aspartylphosphate" evidence="4">
    <location>
        <position position="52"/>
    </location>
</feature>
<dbReference type="SMART" id="SM00862">
    <property type="entry name" value="Trans_reg_C"/>
    <property type="match status" value="1"/>
</dbReference>
<evidence type="ECO:0000259" key="7">
    <source>
        <dbReference type="PROSITE" id="PS51755"/>
    </source>
</evidence>
<dbReference type="Proteomes" id="UP000191987">
    <property type="component" value="Unassembled WGS sequence"/>
</dbReference>
<feature type="domain" description="OmpR/PhoB-type" evidence="7">
    <location>
        <begin position="125"/>
        <end position="220"/>
    </location>
</feature>
<evidence type="ECO:0000256" key="3">
    <source>
        <dbReference type="ARBA" id="ARBA00023163"/>
    </source>
</evidence>
<dbReference type="GO" id="GO:0006355">
    <property type="term" value="P:regulation of DNA-templated transcription"/>
    <property type="evidence" value="ECO:0007669"/>
    <property type="project" value="InterPro"/>
</dbReference>
<dbReference type="InterPro" id="IPR016032">
    <property type="entry name" value="Sig_transdc_resp-reg_C-effctor"/>
</dbReference>
<keyword evidence="4" id="KW-0597">Phosphoprotein</keyword>
<name>A0A1S7QS75_9HYPH</name>
<dbReference type="InterPro" id="IPR039420">
    <property type="entry name" value="WalR-like"/>
</dbReference>
<dbReference type="EMBL" id="FBWG01000028">
    <property type="protein sequence ID" value="CUX41056.1"/>
    <property type="molecule type" value="Genomic_DNA"/>
</dbReference>
<dbReference type="PANTHER" id="PTHR48111:SF67">
    <property type="entry name" value="TRANSCRIPTIONAL REGULATORY PROTEIN TCTD"/>
    <property type="match status" value="1"/>
</dbReference>
<dbReference type="InterPro" id="IPR011006">
    <property type="entry name" value="CheY-like_superfamily"/>
</dbReference>
<evidence type="ECO:0000313" key="9">
    <source>
        <dbReference type="Proteomes" id="UP000191987"/>
    </source>
</evidence>
<dbReference type="InterPro" id="IPR036388">
    <property type="entry name" value="WH-like_DNA-bd_sf"/>
</dbReference>
<dbReference type="GO" id="GO:0000156">
    <property type="term" value="F:phosphorelay response regulator activity"/>
    <property type="evidence" value="ECO:0007669"/>
    <property type="project" value="TreeGrafter"/>
</dbReference>
<dbReference type="Gene3D" id="1.10.10.10">
    <property type="entry name" value="Winged helix-like DNA-binding domain superfamily/Winged helix DNA-binding domain"/>
    <property type="match status" value="1"/>
</dbReference>
<keyword evidence="2 5" id="KW-0238">DNA-binding</keyword>
<dbReference type="SUPFAM" id="SSF46894">
    <property type="entry name" value="C-terminal effector domain of the bipartite response regulators"/>
    <property type="match status" value="1"/>
</dbReference>
<dbReference type="InterPro" id="IPR001789">
    <property type="entry name" value="Sig_transdc_resp-reg_receiver"/>
</dbReference>
<dbReference type="RefSeq" id="WP_080819427.1">
    <property type="nucleotide sequence ID" value="NZ_LT009749.1"/>
</dbReference>
<keyword evidence="1" id="KW-0805">Transcription regulation</keyword>
<evidence type="ECO:0000256" key="4">
    <source>
        <dbReference type="PROSITE-ProRule" id="PRU00169"/>
    </source>
</evidence>
<keyword evidence="3" id="KW-0804">Transcription</keyword>
<feature type="domain" description="Response regulatory" evidence="6">
    <location>
        <begin position="2"/>
        <end position="117"/>
    </location>
</feature>
<dbReference type="PROSITE" id="PS50110">
    <property type="entry name" value="RESPONSE_REGULATORY"/>
    <property type="match status" value="1"/>
</dbReference>
<dbReference type="GO" id="GO:0032993">
    <property type="term" value="C:protein-DNA complex"/>
    <property type="evidence" value="ECO:0007669"/>
    <property type="project" value="TreeGrafter"/>
</dbReference>
<organism evidence="8 9">
    <name type="scientific">Agrobacterium deltaense Zutra 3/1</name>
    <dbReference type="NCBI Taxonomy" id="1183427"/>
    <lineage>
        <taxon>Bacteria</taxon>
        <taxon>Pseudomonadati</taxon>
        <taxon>Pseudomonadota</taxon>
        <taxon>Alphaproteobacteria</taxon>
        <taxon>Hyphomicrobiales</taxon>
        <taxon>Rhizobiaceae</taxon>
        <taxon>Rhizobium/Agrobacterium group</taxon>
        <taxon>Agrobacterium</taxon>
    </lineage>
</organism>